<dbReference type="PANTHER" id="PTHR14369:SF0">
    <property type="entry name" value="SURFEIT LOCUS PROTEIN 6"/>
    <property type="match status" value="1"/>
</dbReference>
<keyword evidence="6" id="KW-1185">Reference proteome</keyword>
<sequence length="336" mass="39990">MASLVAKDSYFQSLAKKVCAQQNQEPRKRRLDGFEEFAQKKKKKPRKRSEKMKLSPGLQLASYFNTPQARPASEKKRKDWLSAAERETENGSFFAVDLLRERLHEKIQETRGQNTSKGLLPEELEKRRQRRKQERERKKRKRKKLREGPEECSQPETSKVLESPCEKKKAAQGSDQASFVFNKMEVHDQKELNQAVKKKKKESLKGNLTPLTGKNFKQLLSRLEVRKSKVEDLKAKDEKRAQELENKMKWTNVLYKAEGVKIKDNEELLQAALKRKEKRRTQRQKQWEKRTEQTVEKMQRRQDKRRRNIQKKKRNKVEQKKERARKKGRILPEDLK</sequence>
<dbReference type="InterPro" id="IPR029190">
    <property type="entry name" value="Rrp14/SURF6_C"/>
</dbReference>
<feature type="domain" description="Ribosomal RNA-processing protein 14/surfeit locus protein 6 C-terminal" evidence="5">
    <location>
        <begin position="123"/>
        <end position="321"/>
    </location>
</feature>
<dbReference type="AlphaFoldDB" id="A0A6P7YKH9"/>
<feature type="compositionally biased region" description="Basic and acidic residues" evidence="4">
    <location>
        <begin position="72"/>
        <end position="83"/>
    </location>
</feature>
<evidence type="ECO:0000313" key="12">
    <source>
        <dbReference type="RefSeq" id="XP_030063605.1"/>
    </source>
</evidence>
<proteinExistence type="inferred from homology"/>
<feature type="region of interest" description="Disordered" evidence="4">
    <location>
        <begin position="106"/>
        <end position="176"/>
    </location>
</feature>
<feature type="compositionally biased region" description="Basic and acidic residues" evidence="4">
    <location>
        <begin position="285"/>
        <end position="301"/>
    </location>
</feature>
<feature type="compositionally biased region" description="Basic residues" evidence="4">
    <location>
        <begin position="127"/>
        <end position="145"/>
    </location>
</feature>
<evidence type="ECO:0000313" key="8">
    <source>
        <dbReference type="RefSeq" id="XP_030063601.1"/>
    </source>
</evidence>
<dbReference type="GO" id="GO:0005730">
    <property type="term" value="C:nucleolus"/>
    <property type="evidence" value="ECO:0007669"/>
    <property type="project" value="TreeGrafter"/>
</dbReference>
<dbReference type="RefSeq" id="XP_030063602.1">
    <property type="nucleotide sequence ID" value="XM_030207742.1"/>
</dbReference>
<evidence type="ECO:0000256" key="3">
    <source>
        <dbReference type="ARBA" id="ARBA00023242"/>
    </source>
</evidence>
<comment type="similarity">
    <text evidence="2">Belongs to the SURF6 family.</text>
</comment>
<dbReference type="RefSeq" id="XP_030063604.1">
    <property type="nucleotide sequence ID" value="XM_030207744.1"/>
</dbReference>
<accession>A0A6P7YKH9</accession>
<evidence type="ECO:0000259" key="5">
    <source>
        <dbReference type="Pfam" id="PF04935"/>
    </source>
</evidence>
<dbReference type="GeneID" id="115473092"/>
<reference evidence="7 8" key="1">
    <citation type="submission" date="2025-04" db="UniProtKB">
        <authorList>
            <consortium name="RefSeq"/>
        </authorList>
    </citation>
    <scope>IDENTIFICATION</scope>
</reference>
<protein>
    <submittedName>
        <fullName evidence="7 8">Surfeit locus protein 6</fullName>
    </submittedName>
</protein>
<dbReference type="GO" id="GO:0042273">
    <property type="term" value="P:ribosomal large subunit biogenesis"/>
    <property type="evidence" value="ECO:0007669"/>
    <property type="project" value="TreeGrafter"/>
</dbReference>
<keyword evidence="3" id="KW-0539">Nucleus</keyword>
<evidence type="ECO:0000313" key="6">
    <source>
        <dbReference type="Proteomes" id="UP000515156"/>
    </source>
</evidence>
<dbReference type="InterPro" id="IPR007019">
    <property type="entry name" value="SURF6"/>
</dbReference>
<evidence type="ECO:0000256" key="4">
    <source>
        <dbReference type="SAM" id="MobiDB-lite"/>
    </source>
</evidence>
<dbReference type="RefSeq" id="XP_030063600.1">
    <property type="nucleotide sequence ID" value="XM_030207740.1"/>
</dbReference>
<dbReference type="OrthoDB" id="444809at2759"/>
<dbReference type="PANTHER" id="PTHR14369">
    <property type="entry name" value="SURFEIT LOCUS PROTEIN 6"/>
    <property type="match status" value="1"/>
</dbReference>
<feature type="compositionally biased region" description="Basic residues" evidence="4">
    <location>
        <begin position="302"/>
        <end position="315"/>
    </location>
</feature>
<organism evidence="6 7">
    <name type="scientific">Microcaecilia unicolor</name>
    <dbReference type="NCBI Taxonomy" id="1415580"/>
    <lineage>
        <taxon>Eukaryota</taxon>
        <taxon>Metazoa</taxon>
        <taxon>Chordata</taxon>
        <taxon>Craniata</taxon>
        <taxon>Vertebrata</taxon>
        <taxon>Euteleostomi</taxon>
        <taxon>Amphibia</taxon>
        <taxon>Gymnophiona</taxon>
        <taxon>Siphonopidae</taxon>
        <taxon>Microcaecilia</taxon>
    </lineage>
</organism>
<evidence type="ECO:0000313" key="7">
    <source>
        <dbReference type="RefSeq" id="XP_030063600.1"/>
    </source>
</evidence>
<dbReference type="RefSeq" id="XP_030063601.1">
    <property type="nucleotide sequence ID" value="XM_030207741.1"/>
</dbReference>
<gene>
    <name evidence="7 8 9 10 11 12" type="primary">SURF6</name>
</gene>
<dbReference type="RefSeq" id="XP_030063605.1">
    <property type="nucleotide sequence ID" value="XM_030207745.1"/>
</dbReference>
<evidence type="ECO:0000256" key="2">
    <source>
        <dbReference type="ARBA" id="ARBA00005904"/>
    </source>
</evidence>
<evidence type="ECO:0000313" key="9">
    <source>
        <dbReference type="RefSeq" id="XP_030063602.1"/>
    </source>
</evidence>
<dbReference type="GO" id="GO:0042274">
    <property type="term" value="P:ribosomal small subunit biogenesis"/>
    <property type="evidence" value="ECO:0007669"/>
    <property type="project" value="TreeGrafter"/>
</dbReference>
<feature type="region of interest" description="Disordered" evidence="4">
    <location>
        <begin position="275"/>
        <end position="336"/>
    </location>
</feature>
<dbReference type="KEGG" id="muo:115473092"/>
<dbReference type="GO" id="GO:0003677">
    <property type="term" value="F:DNA binding"/>
    <property type="evidence" value="ECO:0007669"/>
    <property type="project" value="TreeGrafter"/>
</dbReference>
<feature type="region of interest" description="Disordered" evidence="4">
    <location>
        <begin position="21"/>
        <end position="83"/>
    </location>
</feature>
<dbReference type="Proteomes" id="UP000515156">
    <property type="component" value="Chromosome 6"/>
</dbReference>
<dbReference type="RefSeq" id="XP_030063603.1">
    <property type="nucleotide sequence ID" value="XM_030207743.1"/>
</dbReference>
<dbReference type="CTD" id="6838"/>
<evidence type="ECO:0000313" key="10">
    <source>
        <dbReference type="RefSeq" id="XP_030063603.1"/>
    </source>
</evidence>
<comment type="subcellular location">
    <subcellularLocation>
        <location evidence="1">Nucleus</location>
    </subcellularLocation>
</comment>
<evidence type="ECO:0000256" key="1">
    <source>
        <dbReference type="ARBA" id="ARBA00004123"/>
    </source>
</evidence>
<dbReference type="GO" id="GO:0003723">
    <property type="term" value="F:RNA binding"/>
    <property type="evidence" value="ECO:0007669"/>
    <property type="project" value="TreeGrafter"/>
</dbReference>
<evidence type="ECO:0000313" key="11">
    <source>
        <dbReference type="RefSeq" id="XP_030063604.1"/>
    </source>
</evidence>
<feature type="compositionally biased region" description="Basic residues" evidence="4">
    <location>
        <begin position="40"/>
        <end position="50"/>
    </location>
</feature>
<dbReference type="Pfam" id="PF04935">
    <property type="entry name" value="SURF6"/>
    <property type="match status" value="1"/>
</dbReference>
<name>A0A6P7YKH9_9AMPH</name>